<reference evidence="3" key="1">
    <citation type="journal article" date="2019" name="Int. J. Syst. Evol. Microbiol.">
        <title>The Global Catalogue of Microorganisms (GCM) 10K type strain sequencing project: providing services to taxonomists for standard genome sequencing and annotation.</title>
        <authorList>
            <consortium name="The Broad Institute Genomics Platform"/>
            <consortium name="The Broad Institute Genome Sequencing Center for Infectious Disease"/>
            <person name="Wu L."/>
            <person name="Ma J."/>
        </authorList>
    </citation>
    <scope>NUCLEOTIDE SEQUENCE [LARGE SCALE GENOMIC DNA]</scope>
    <source>
        <strain evidence="3">KCTC 42143</strain>
    </source>
</reference>
<feature type="compositionally biased region" description="Polar residues" evidence="1">
    <location>
        <begin position="183"/>
        <end position="194"/>
    </location>
</feature>
<name>A0ABW4NQ46_9LACT</name>
<gene>
    <name evidence="2" type="ORF">ACFSBK_11805</name>
</gene>
<protein>
    <submittedName>
        <fullName evidence="2">General stress protein</fullName>
    </submittedName>
</protein>
<accession>A0ABW4NQ46</accession>
<evidence type="ECO:0000313" key="2">
    <source>
        <dbReference type="EMBL" id="MFD1800534.1"/>
    </source>
</evidence>
<feature type="region of interest" description="Disordered" evidence="1">
    <location>
        <begin position="296"/>
        <end position="394"/>
    </location>
</feature>
<dbReference type="EMBL" id="JBHUFF010000022">
    <property type="protein sequence ID" value="MFD1800534.1"/>
    <property type="molecule type" value="Genomic_DNA"/>
</dbReference>
<evidence type="ECO:0000313" key="3">
    <source>
        <dbReference type="Proteomes" id="UP001597285"/>
    </source>
</evidence>
<dbReference type="Proteomes" id="UP001597285">
    <property type="component" value="Unassembled WGS sequence"/>
</dbReference>
<feature type="region of interest" description="Disordered" evidence="1">
    <location>
        <begin position="134"/>
        <end position="283"/>
    </location>
</feature>
<keyword evidence="3" id="KW-1185">Reference proteome</keyword>
<sequence length="394" mass="43718">MTKVVESSYQTVDETIGAVERLLSEGRLVSDIVIVTSRENQSNIRNRTLVEVDRVPADGNKTAWEKFKEMFTDVDETAALEHYGIDKQTALRYNDAIKMGNYVILVEEKKDIPTRHNLDDRPVDLSEAFAKVEQEKPIGQAGSGKKTVVNTTSPRGESAYYNDQDSRLGEQMSTADEAKTFSRKNNQPSDSSGGFSRARQGTPIGQGGSGTRIVKNSSYPAGESAHYNDSDTQLSKRTKEDDDKLFSLEEDEISAEKPTTVVEEPVSSTTETTMPVTNLAADPSYREGVVDTVVPEITKENKQIDETAQENKKTGSKTKPHEQDETIKANNKTLKQEYDPADNPLQGRPKDSTDFETENARETAVEDSESLPRFDSGTITGQPFVDPLRDDFKK</sequence>
<evidence type="ECO:0000256" key="1">
    <source>
        <dbReference type="SAM" id="MobiDB-lite"/>
    </source>
</evidence>
<feature type="compositionally biased region" description="Low complexity" evidence="1">
    <location>
        <begin position="258"/>
        <end position="277"/>
    </location>
</feature>
<proteinExistence type="predicted"/>
<organism evidence="2 3">
    <name type="scientific">Carnobacterium antarcticum</name>
    <dbReference type="NCBI Taxonomy" id="2126436"/>
    <lineage>
        <taxon>Bacteria</taxon>
        <taxon>Bacillati</taxon>
        <taxon>Bacillota</taxon>
        <taxon>Bacilli</taxon>
        <taxon>Lactobacillales</taxon>
        <taxon>Carnobacteriaceae</taxon>
        <taxon>Carnobacterium</taxon>
    </lineage>
</organism>
<comment type="caution">
    <text evidence="2">The sequence shown here is derived from an EMBL/GenBank/DDBJ whole genome shotgun (WGS) entry which is preliminary data.</text>
</comment>
<dbReference type="RefSeq" id="WP_058918710.1">
    <property type="nucleotide sequence ID" value="NZ_JBHSQC010000002.1"/>
</dbReference>
<feature type="compositionally biased region" description="Basic and acidic residues" evidence="1">
    <location>
        <begin position="348"/>
        <end position="364"/>
    </location>
</feature>
<feature type="compositionally biased region" description="Basic and acidic residues" evidence="1">
    <location>
        <begin position="297"/>
        <end position="327"/>
    </location>
</feature>
<feature type="compositionally biased region" description="Basic and acidic residues" evidence="1">
    <location>
        <begin position="237"/>
        <end position="247"/>
    </location>
</feature>